<evidence type="ECO:0000256" key="1">
    <source>
        <dbReference type="SAM" id="Phobius"/>
    </source>
</evidence>
<accession>A0A0X8JQJ2</accession>
<dbReference type="EMBL" id="CP014230">
    <property type="protein sequence ID" value="AMD92698.1"/>
    <property type="molecule type" value="Genomic_DNA"/>
</dbReference>
<proteinExistence type="predicted"/>
<dbReference type="RefSeq" id="WP_066604681.1">
    <property type="nucleotide sequence ID" value="NZ_CP014230.1"/>
</dbReference>
<reference evidence="3" key="1">
    <citation type="submission" date="2016-02" db="EMBL/GenBank/DDBJ databases">
        <authorList>
            <person name="Holder M.E."/>
            <person name="Ajami N.J."/>
            <person name="Petrosino J.F."/>
        </authorList>
    </citation>
    <scope>NUCLEOTIDE SEQUENCE [LARGE SCALE GENOMIC DNA]</scope>
    <source>
        <strain evidence="3">DSM 12838</strain>
    </source>
</reference>
<dbReference type="STRING" id="888061.AXF15_05990"/>
<evidence type="ECO:0000313" key="2">
    <source>
        <dbReference type="EMBL" id="AMD92698.1"/>
    </source>
</evidence>
<dbReference type="Proteomes" id="UP000063964">
    <property type="component" value="Chromosome"/>
</dbReference>
<keyword evidence="1" id="KW-0812">Transmembrane</keyword>
<keyword evidence="3" id="KW-1185">Reference proteome</keyword>
<keyword evidence="1" id="KW-1133">Transmembrane helix</keyword>
<dbReference type="OrthoDB" id="5470790at2"/>
<dbReference type="KEGG" id="doa:AXF15_05990"/>
<dbReference type="AlphaFoldDB" id="A0A0X8JQJ2"/>
<sequence length="251" mass="28037">MTRKSSRRAGRIGWSIRQKIRLRTNILKPADVPGRIPDSGEEENLPRHTGSLAVLSNMEEKKIRNGWWCACAFLAVCLHAAPAAYALLAPRYGLPDVLEVNLETMSLFRDRVFREEGGAQAAAPMELHPVQVRMQTQIPKDVLPSPEARTAKPEAEENLERIRIVQEAINRLWAKAAPEQPGYALVSLNILDNGGIGEFVVQRISDDAAFRTFLLSFLTTLKASYGNQAGPGESFWLECEFKVTPTERRKS</sequence>
<organism evidence="2 3">
    <name type="scientific">Desulfomicrobium orale DSM 12838</name>
    <dbReference type="NCBI Taxonomy" id="888061"/>
    <lineage>
        <taxon>Bacteria</taxon>
        <taxon>Pseudomonadati</taxon>
        <taxon>Thermodesulfobacteriota</taxon>
        <taxon>Desulfovibrionia</taxon>
        <taxon>Desulfovibrionales</taxon>
        <taxon>Desulfomicrobiaceae</taxon>
        <taxon>Desulfomicrobium</taxon>
    </lineage>
</organism>
<feature type="transmembrane region" description="Helical" evidence="1">
    <location>
        <begin position="67"/>
        <end position="88"/>
    </location>
</feature>
<name>A0A0X8JQJ2_9BACT</name>
<evidence type="ECO:0000313" key="3">
    <source>
        <dbReference type="Proteomes" id="UP000063964"/>
    </source>
</evidence>
<protein>
    <submittedName>
        <fullName evidence="2">Uncharacterized protein</fullName>
    </submittedName>
</protein>
<keyword evidence="1" id="KW-0472">Membrane</keyword>
<gene>
    <name evidence="2" type="ORF">AXF15_05990</name>
</gene>